<evidence type="ECO:0000256" key="1">
    <source>
        <dbReference type="SAM" id="MobiDB-lite"/>
    </source>
</evidence>
<protein>
    <submittedName>
        <fullName evidence="3">Uncharacterized protein</fullName>
    </submittedName>
</protein>
<name>A0A1I0S8I7_9BACT</name>
<gene>
    <name evidence="3" type="ORF">SAMN04488122_4719</name>
</gene>
<dbReference type="STRING" id="29529.SAMN04488122_4719"/>
<dbReference type="RefSeq" id="WP_089898608.1">
    <property type="nucleotide sequence ID" value="NZ_FOJG01000002.1"/>
</dbReference>
<dbReference type="AlphaFoldDB" id="A0A1I0S8I7"/>
<evidence type="ECO:0000313" key="4">
    <source>
        <dbReference type="Proteomes" id="UP000199310"/>
    </source>
</evidence>
<feature type="signal peptide" evidence="2">
    <location>
        <begin position="1"/>
        <end position="21"/>
    </location>
</feature>
<dbReference type="EMBL" id="FOJG01000002">
    <property type="protein sequence ID" value="SEW52198.1"/>
    <property type="molecule type" value="Genomic_DNA"/>
</dbReference>
<evidence type="ECO:0000256" key="2">
    <source>
        <dbReference type="SAM" id="SignalP"/>
    </source>
</evidence>
<proteinExistence type="predicted"/>
<feature type="compositionally biased region" description="Polar residues" evidence="1">
    <location>
        <begin position="33"/>
        <end position="49"/>
    </location>
</feature>
<keyword evidence="2" id="KW-0732">Signal</keyword>
<dbReference type="OrthoDB" id="676287at2"/>
<evidence type="ECO:0000313" key="3">
    <source>
        <dbReference type="EMBL" id="SEW52198.1"/>
    </source>
</evidence>
<sequence length="131" mass="14778">MRVAIFFACLCFLLLRGDSYAFTGTPHHNTYHTSPKFTENEQHVTSGDNTSDDASFSASDGDDDDETLISDDVVEEDNSSFLVRKYKLVARFHWALSHLFIADYLSRCFKAPPPFSGLPAYIYITQGVLRI</sequence>
<reference evidence="4" key="1">
    <citation type="submission" date="2016-10" db="EMBL/GenBank/DDBJ databases">
        <authorList>
            <person name="Varghese N."/>
            <person name="Submissions S."/>
        </authorList>
    </citation>
    <scope>NUCLEOTIDE SEQUENCE [LARGE SCALE GENOMIC DNA]</scope>
    <source>
        <strain evidence="4">DSM 3695</strain>
    </source>
</reference>
<feature type="region of interest" description="Disordered" evidence="1">
    <location>
        <begin position="33"/>
        <end position="68"/>
    </location>
</feature>
<keyword evidence="4" id="KW-1185">Reference proteome</keyword>
<dbReference type="Proteomes" id="UP000199310">
    <property type="component" value="Unassembled WGS sequence"/>
</dbReference>
<feature type="chain" id="PRO_5011738452" evidence="2">
    <location>
        <begin position="22"/>
        <end position="131"/>
    </location>
</feature>
<accession>A0A1I0S8I7</accession>
<organism evidence="3 4">
    <name type="scientific">Chitinophaga arvensicola</name>
    <dbReference type="NCBI Taxonomy" id="29529"/>
    <lineage>
        <taxon>Bacteria</taxon>
        <taxon>Pseudomonadati</taxon>
        <taxon>Bacteroidota</taxon>
        <taxon>Chitinophagia</taxon>
        <taxon>Chitinophagales</taxon>
        <taxon>Chitinophagaceae</taxon>
        <taxon>Chitinophaga</taxon>
    </lineage>
</organism>